<keyword evidence="1" id="KW-0812">Transmembrane</keyword>
<dbReference type="RefSeq" id="WP_153555091.1">
    <property type="nucleotide sequence ID" value="NZ_WOYG01000001.1"/>
</dbReference>
<dbReference type="AlphaFoldDB" id="A0A847UCC1"/>
<evidence type="ECO:0000256" key="1">
    <source>
        <dbReference type="SAM" id="Phobius"/>
    </source>
</evidence>
<accession>A0A847UCC1</accession>
<protein>
    <submittedName>
        <fullName evidence="2">Uncharacterized protein</fullName>
    </submittedName>
</protein>
<comment type="caution">
    <text evidence="2">The sequence shown here is derived from an EMBL/GenBank/DDBJ whole genome shotgun (WGS) entry which is preliminary data.</text>
</comment>
<evidence type="ECO:0000313" key="2">
    <source>
        <dbReference type="EMBL" id="NLV08934.1"/>
    </source>
</evidence>
<feature type="transmembrane region" description="Helical" evidence="1">
    <location>
        <begin position="83"/>
        <end position="105"/>
    </location>
</feature>
<name>A0A847UCC1_9EURY</name>
<keyword evidence="1" id="KW-1133">Transmembrane helix</keyword>
<gene>
    <name evidence="2" type="ORF">GOC74_03190</name>
</gene>
<dbReference type="GeneID" id="94362901"/>
<dbReference type="InterPro" id="IPR055943">
    <property type="entry name" value="DUF7521"/>
</dbReference>
<keyword evidence="1" id="KW-0472">Membrane</keyword>
<dbReference type="EMBL" id="WOYG01000001">
    <property type="protein sequence ID" value="NLV08934.1"/>
    <property type="molecule type" value="Genomic_DNA"/>
</dbReference>
<sequence length="108" mass="11830">MIQTGSTGLYVHYLALLAVTLLGLVLSFAIVFQAYRGYRRNDSQPMLLLAVGLVLLTVVPFVVSLVVTSAGTVLGFGPIVYSYYVPILTRTIEVVGLVTILYSLYRRT</sequence>
<reference evidence="2" key="1">
    <citation type="submission" date="2019-12" db="EMBL/GenBank/DDBJ databases">
        <title>Whole-genome sequence of Halomicrobium mukohataei pws1.</title>
        <authorList>
            <person name="Verma D.K."/>
            <person name="Gopal K."/>
            <person name="Prasad E.S."/>
        </authorList>
    </citation>
    <scope>NUCLEOTIDE SEQUENCE</scope>
    <source>
        <strain evidence="2">Pws1</strain>
    </source>
</reference>
<feature type="transmembrane region" description="Helical" evidence="1">
    <location>
        <begin position="47"/>
        <end position="71"/>
    </location>
</feature>
<feature type="transmembrane region" description="Helical" evidence="1">
    <location>
        <begin position="12"/>
        <end position="35"/>
    </location>
</feature>
<dbReference type="OrthoDB" id="221164at2157"/>
<dbReference type="Pfam" id="PF24365">
    <property type="entry name" value="DUF7521"/>
    <property type="match status" value="1"/>
</dbReference>
<evidence type="ECO:0000313" key="3">
    <source>
        <dbReference type="Proteomes" id="UP000608662"/>
    </source>
</evidence>
<dbReference type="Proteomes" id="UP000608662">
    <property type="component" value="Unassembled WGS sequence"/>
</dbReference>
<proteinExistence type="predicted"/>
<organism evidence="2 3">
    <name type="scientific">Halomicrobium mukohataei</name>
    <dbReference type="NCBI Taxonomy" id="57705"/>
    <lineage>
        <taxon>Archaea</taxon>
        <taxon>Methanobacteriati</taxon>
        <taxon>Methanobacteriota</taxon>
        <taxon>Stenosarchaea group</taxon>
        <taxon>Halobacteria</taxon>
        <taxon>Halobacteriales</taxon>
        <taxon>Haloarculaceae</taxon>
        <taxon>Halomicrobium</taxon>
    </lineage>
</organism>